<dbReference type="AlphaFoldDB" id="A0A6G8Q625"/>
<evidence type="ECO:0000313" key="3">
    <source>
        <dbReference type="Proteomes" id="UP000501452"/>
    </source>
</evidence>
<dbReference type="Proteomes" id="UP000501452">
    <property type="component" value="Chromosome"/>
</dbReference>
<reference evidence="2 3" key="1">
    <citation type="submission" date="2019-10" db="EMBL/GenBank/DDBJ databases">
        <title>Rubrobacter sp nov SCSIO 52090 isolated from a deep-sea sediment in the South China Sea.</title>
        <authorList>
            <person name="Chen R.W."/>
        </authorList>
    </citation>
    <scope>NUCLEOTIDE SEQUENCE [LARGE SCALE GENOMIC DNA]</scope>
    <source>
        <strain evidence="2 3">SCSIO 52909</strain>
    </source>
</reference>
<proteinExistence type="predicted"/>
<dbReference type="EMBL" id="CP045119">
    <property type="protein sequence ID" value="QIN81931.1"/>
    <property type="molecule type" value="Genomic_DNA"/>
</dbReference>
<feature type="chain" id="PRO_5026008522" evidence="1">
    <location>
        <begin position="28"/>
        <end position="221"/>
    </location>
</feature>
<sequence>MLRSATRHALRLGVVLAFCVLAVGACGAPEKAKPRPLPDVTRKLDPGAYRTEEFEPAFSFEVGEGWTHLPPEKPDDLALAREQTGLRFFKAREVYKPNERYDVVEAPDDLVGWLRRHPYLRTSAPETVTVGGIEGRRIDIVVGSLPEGRRVGACGPDCVDQFRLSDGTALGVTKEEKVRGIVLEDVGGDTVIIGFGGPADEVDEHAPEAQKVIDTVRWRGG</sequence>
<evidence type="ECO:0000313" key="2">
    <source>
        <dbReference type="EMBL" id="QIN81931.1"/>
    </source>
</evidence>
<evidence type="ECO:0000256" key="1">
    <source>
        <dbReference type="SAM" id="SignalP"/>
    </source>
</evidence>
<dbReference type="RefSeq" id="WP_166173757.1">
    <property type="nucleotide sequence ID" value="NZ_CP045119.1"/>
</dbReference>
<organism evidence="2 3">
    <name type="scientific">Rubrobacter tropicus</name>
    <dbReference type="NCBI Taxonomy" id="2653851"/>
    <lineage>
        <taxon>Bacteria</taxon>
        <taxon>Bacillati</taxon>
        <taxon>Actinomycetota</taxon>
        <taxon>Rubrobacteria</taxon>
        <taxon>Rubrobacterales</taxon>
        <taxon>Rubrobacteraceae</taxon>
        <taxon>Rubrobacter</taxon>
    </lineage>
</organism>
<accession>A0A6G8Q625</accession>
<protein>
    <submittedName>
        <fullName evidence="2">Uncharacterized protein</fullName>
    </submittedName>
</protein>
<name>A0A6G8Q625_9ACTN</name>
<keyword evidence="3" id="KW-1185">Reference proteome</keyword>
<feature type="signal peptide" evidence="1">
    <location>
        <begin position="1"/>
        <end position="27"/>
    </location>
</feature>
<keyword evidence="1" id="KW-0732">Signal</keyword>
<gene>
    <name evidence="2" type="ORF">GBA63_04200</name>
</gene>
<dbReference type="KEGG" id="rub:GBA63_04200"/>
<dbReference type="PROSITE" id="PS51257">
    <property type="entry name" value="PROKAR_LIPOPROTEIN"/>
    <property type="match status" value="1"/>
</dbReference>